<evidence type="ECO:0000256" key="11">
    <source>
        <dbReference type="SAM" id="MobiDB-lite"/>
    </source>
</evidence>
<comment type="subcellular location">
    <subcellularLocation>
        <location evidence="1 9">Cytoplasm</location>
    </subcellularLocation>
</comment>
<dbReference type="SMART" id="SM00448">
    <property type="entry name" value="REC"/>
    <property type="match status" value="1"/>
</dbReference>
<evidence type="ECO:0000256" key="2">
    <source>
        <dbReference type="ARBA" id="ARBA00022490"/>
    </source>
</evidence>
<dbReference type="EMBL" id="BAABNP010000017">
    <property type="protein sequence ID" value="GAA5342091.1"/>
    <property type="molecule type" value="Genomic_DNA"/>
</dbReference>
<name>A0ABP9U8W0_9MICO</name>
<dbReference type="Gene3D" id="3.40.50.2300">
    <property type="match status" value="1"/>
</dbReference>
<proteinExistence type="predicted"/>
<dbReference type="SUPFAM" id="SSF46785">
    <property type="entry name" value="Winged helix' DNA-binding domain"/>
    <property type="match status" value="1"/>
</dbReference>
<accession>A0ABP9U8W0</accession>
<evidence type="ECO:0000256" key="8">
    <source>
        <dbReference type="ARBA" id="ARBA00023163"/>
    </source>
</evidence>
<keyword evidence="8 9" id="KW-0804">Transcription</keyword>
<dbReference type="InterPro" id="IPR024187">
    <property type="entry name" value="Sig_transdc_resp-reg_cit/mal"/>
</dbReference>
<dbReference type="PANTHER" id="PTHR45526">
    <property type="entry name" value="TRANSCRIPTIONAL REGULATORY PROTEIN DPIA"/>
    <property type="match status" value="1"/>
</dbReference>
<dbReference type="RefSeq" id="WP_342038952.1">
    <property type="nucleotide sequence ID" value="NZ_BAABBK010000019.1"/>
</dbReference>
<evidence type="ECO:0000313" key="14">
    <source>
        <dbReference type="Proteomes" id="UP001498935"/>
    </source>
</evidence>
<keyword evidence="5 9" id="KW-0805">Transcription regulation</keyword>
<comment type="caution">
    <text evidence="13">The sequence shown here is derived from an EMBL/GenBank/DDBJ whole genome shotgun (WGS) entry which is preliminary data.</text>
</comment>
<keyword evidence="3 10" id="KW-0597">Phosphoprotein</keyword>
<dbReference type="PROSITE" id="PS50110">
    <property type="entry name" value="RESPONSE_REGULATORY"/>
    <property type="match status" value="1"/>
</dbReference>
<evidence type="ECO:0000256" key="9">
    <source>
        <dbReference type="PIRNR" id="PIRNR006171"/>
    </source>
</evidence>
<dbReference type="Proteomes" id="UP001498935">
    <property type="component" value="Unassembled WGS sequence"/>
</dbReference>
<dbReference type="PANTHER" id="PTHR45526:SF1">
    <property type="entry name" value="TRANSCRIPTIONAL REGULATORY PROTEIN DCUR-RELATED"/>
    <property type="match status" value="1"/>
</dbReference>
<keyword evidence="14" id="KW-1185">Reference proteome</keyword>
<dbReference type="InterPro" id="IPR036388">
    <property type="entry name" value="WH-like_DNA-bd_sf"/>
</dbReference>
<keyword evidence="4 9" id="KW-0902">Two-component regulatory system</keyword>
<dbReference type="InterPro" id="IPR036390">
    <property type="entry name" value="WH_DNA-bd_sf"/>
</dbReference>
<gene>
    <name evidence="13" type="ORF">KACC15558_31320</name>
</gene>
<evidence type="ECO:0000256" key="5">
    <source>
        <dbReference type="ARBA" id="ARBA00023015"/>
    </source>
</evidence>
<reference evidence="13 14" key="1">
    <citation type="submission" date="2024-02" db="EMBL/GenBank/DDBJ databases">
        <title>Characterization of antibiotic resistant novel bacterial strains and their environmental applications.</title>
        <authorList>
            <person name="Manzoor S."/>
            <person name="Abbas S."/>
            <person name="Arshad M."/>
            <person name="Li W.J."/>
            <person name="Ahmed I."/>
        </authorList>
    </citation>
    <scope>NUCLEOTIDE SEQUENCE [LARGE SCALE GENOMIC DNA]</scope>
    <source>
        <strain evidence="13 14">KACC 15558</strain>
    </source>
</reference>
<evidence type="ECO:0000256" key="3">
    <source>
        <dbReference type="ARBA" id="ARBA00022553"/>
    </source>
</evidence>
<keyword evidence="6 9" id="KW-0238">DNA-binding</keyword>
<keyword evidence="2 9" id="KW-0963">Cytoplasm</keyword>
<dbReference type="Pfam" id="PF09339">
    <property type="entry name" value="HTH_IclR"/>
    <property type="match status" value="1"/>
</dbReference>
<evidence type="ECO:0000259" key="12">
    <source>
        <dbReference type="PROSITE" id="PS50110"/>
    </source>
</evidence>
<dbReference type="InterPro" id="IPR001789">
    <property type="entry name" value="Sig_transdc_resp-reg_receiver"/>
</dbReference>
<evidence type="ECO:0000256" key="1">
    <source>
        <dbReference type="ARBA" id="ARBA00004496"/>
    </source>
</evidence>
<evidence type="ECO:0000256" key="10">
    <source>
        <dbReference type="PROSITE-ProRule" id="PRU00169"/>
    </source>
</evidence>
<protein>
    <recommendedName>
        <fullName evidence="9">Transcriptional regulatory protein</fullName>
    </recommendedName>
</protein>
<evidence type="ECO:0000256" key="7">
    <source>
        <dbReference type="ARBA" id="ARBA00023159"/>
    </source>
</evidence>
<dbReference type="Pfam" id="PF00072">
    <property type="entry name" value="Response_reg"/>
    <property type="match status" value="1"/>
</dbReference>
<keyword evidence="7 9" id="KW-0010">Activator</keyword>
<evidence type="ECO:0000313" key="13">
    <source>
        <dbReference type="EMBL" id="GAA5342091.1"/>
    </source>
</evidence>
<dbReference type="InterPro" id="IPR051271">
    <property type="entry name" value="2C-system_Tx_regulators"/>
</dbReference>
<sequence>MTNEPKSTEPELRVLIVEDDPLTAEAHADFVRRVPGFTVAGISLGGVEALTRFDALTASGEPADIVLLDMNLVDAHGLDVAKRMNSRNTGVDIIAITAVRHLPVIRSAISVGITQYLIKPFAFAAFREKLENQRAFRQGLSGGGELATQESVDSALSALRSVAPGRLPKGLIAETLDAVSEAVRSAGEPVSATEVARQLDLSRVTVRRYLEHLVTTRQAVKQPRHGTPGRPEYEYRWA</sequence>
<dbReference type="InterPro" id="IPR005471">
    <property type="entry name" value="Tscrpt_reg_IclR_N"/>
</dbReference>
<feature type="region of interest" description="Disordered" evidence="11">
    <location>
        <begin position="219"/>
        <end position="238"/>
    </location>
</feature>
<feature type="modified residue" description="4-aspartylphosphate" evidence="10">
    <location>
        <position position="69"/>
    </location>
</feature>
<dbReference type="Gene3D" id="1.10.10.10">
    <property type="entry name" value="Winged helix-like DNA-binding domain superfamily/Winged helix DNA-binding domain"/>
    <property type="match status" value="1"/>
</dbReference>
<dbReference type="SUPFAM" id="SSF52172">
    <property type="entry name" value="CheY-like"/>
    <property type="match status" value="1"/>
</dbReference>
<feature type="domain" description="Response regulatory" evidence="12">
    <location>
        <begin position="13"/>
        <end position="134"/>
    </location>
</feature>
<dbReference type="PIRSF" id="PIRSF006171">
    <property type="entry name" value="RR_citrat_malat"/>
    <property type="match status" value="1"/>
</dbReference>
<dbReference type="InterPro" id="IPR011006">
    <property type="entry name" value="CheY-like_superfamily"/>
</dbReference>
<evidence type="ECO:0000256" key="6">
    <source>
        <dbReference type="ARBA" id="ARBA00023125"/>
    </source>
</evidence>
<evidence type="ECO:0000256" key="4">
    <source>
        <dbReference type="ARBA" id="ARBA00023012"/>
    </source>
</evidence>
<organism evidence="13 14">
    <name type="scientific">Brevibacterium ammoniilyticum</name>
    <dbReference type="NCBI Taxonomy" id="1046555"/>
    <lineage>
        <taxon>Bacteria</taxon>
        <taxon>Bacillati</taxon>
        <taxon>Actinomycetota</taxon>
        <taxon>Actinomycetes</taxon>
        <taxon>Micrococcales</taxon>
        <taxon>Brevibacteriaceae</taxon>
        <taxon>Brevibacterium</taxon>
    </lineage>
</organism>